<proteinExistence type="predicted"/>
<protein>
    <submittedName>
        <fullName evidence="1">Uncharacterized protein</fullName>
    </submittedName>
</protein>
<keyword evidence="2" id="KW-1185">Reference proteome</keyword>
<dbReference type="Proteomes" id="UP001060085">
    <property type="component" value="Linkage Group LG01"/>
</dbReference>
<name>A0ACC0C8U5_CATRO</name>
<gene>
    <name evidence="1" type="ORF">M9H77_02455</name>
</gene>
<evidence type="ECO:0000313" key="2">
    <source>
        <dbReference type="Proteomes" id="UP001060085"/>
    </source>
</evidence>
<organism evidence="1 2">
    <name type="scientific">Catharanthus roseus</name>
    <name type="common">Madagascar periwinkle</name>
    <name type="synonym">Vinca rosea</name>
    <dbReference type="NCBI Taxonomy" id="4058"/>
    <lineage>
        <taxon>Eukaryota</taxon>
        <taxon>Viridiplantae</taxon>
        <taxon>Streptophyta</taxon>
        <taxon>Embryophyta</taxon>
        <taxon>Tracheophyta</taxon>
        <taxon>Spermatophyta</taxon>
        <taxon>Magnoliopsida</taxon>
        <taxon>eudicotyledons</taxon>
        <taxon>Gunneridae</taxon>
        <taxon>Pentapetalae</taxon>
        <taxon>asterids</taxon>
        <taxon>lamiids</taxon>
        <taxon>Gentianales</taxon>
        <taxon>Apocynaceae</taxon>
        <taxon>Rauvolfioideae</taxon>
        <taxon>Vinceae</taxon>
        <taxon>Catharanthinae</taxon>
        <taxon>Catharanthus</taxon>
    </lineage>
</organism>
<sequence length="100" mass="10593">MINLEALGTFKKSSKALANILPKIGVNFPAWAKALPTIYQGAGAMSVICLIARLTKSCMVAPVVDCRPEEGSSGMVNGGKIRDRKAGIVKCGWGTNLDDR</sequence>
<evidence type="ECO:0000313" key="1">
    <source>
        <dbReference type="EMBL" id="KAI5681228.1"/>
    </source>
</evidence>
<reference evidence="2" key="1">
    <citation type="journal article" date="2023" name="Nat. Plants">
        <title>Single-cell RNA sequencing provides a high-resolution roadmap for understanding the multicellular compartmentation of specialized metabolism.</title>
        <authorList>
            <person name="Sun S."/>
            <person name="Shen X."/>
            <person name="Li Y."/>
            <person name="Li Y."/>
            <person name="Wang S."/>
            <person name="Li R."/>
            <person name="Zhang H."/>
            <person name="Shen G."/>
            <person name="Guo B."/>
            <person name="Wei J."/>
            <person name="Xu J."/>
            <person name="St-Pierre B."/>
            <person name="Chen S."/>
            <person name="Sun C."/>
        </authorList>
    </citation>
    <scope>NUCLEOTIDE SEQUENCE [LARGE SCALE GENOMIC DNA]</scope>
</reference>
<accession>A0ACC0C8U5</accession>
<dbReference type="EMBL" id="CM044701">
    <property type="protein sequence ID" value="KAI5681228.1"/>
    <property type="molecule type" value="Genomic_DNA"/>
</dbReference>
<comment type="caution">
    <text evidence="1">The sequence shown here is derived from an EMBL/GenBank/DDBJ whole genome shotgun (WGS) entry which is preliminary data.</text>
</comment>